<evidence type="ECO:0008006" key="5">
    <source>
        <dbReference type="Google" id="ProtNLM"/>
    </source>
</evidence>
<name>A0A845L964_HELGE</name>
<dbReference type="GO" id="GO:0015627">
    <property type="term" value="C:type II protein secretion system complex"/>
    <property type="evidence" value="ECO:0007669"/>
    <property type="project" value="InterPro"/>
</dbReference>
<dbReference type="Pfam" id="PF04612">
    <property type="entry name" value="T2SSM"/>
    <property type="match status" value="1"/>
</dbReference>
<reference evidence="3 4" key="1">
    <citation type="submission" date="2020-01" db="EMBL/GenBank/DDBJ databases">
        <title>Whole genome sequence of Heliobacterium gestii DSM 11169.</title>
        <authorList>
            <person name="Kyndt J.A."/>
            <person name="Meyer T.E."/>
        </authorList>
    </citation>
    <scope>NUCLEOTIDE SEQUENCE [LARGE SCALE GENOMIC DNA]</scope>
    <source>
        <strain evidence="3 4">DSM 11169</strain>
    </source>
</reference>
<evidence type="ECO:0000256" key="2">
    <source>
        <dbReference type="SAM" id="Phobius"/>
    </source>
</evidence>
<feature type="transmembrane region" description="Helical" evidence="2">
    <location>
        <begin position="17"/>
        <end position="36"/>
    </location>
</feature>
<gene>
    <name evidence="3" type="ORF">GTO89_09575</name>
</gene>
<comment type="caution">
    <text evidence="3">The sequence shown here is derived from an EMBL/GenBank/DDBJ whole genome shotgun (WGS) entry which is preliminary data.</text>
</comment>
<keyword evidence="2" id="KW-1133">Transmembrane helix</keyword>
<dbReference type="InterPro" id="IPR007690">
    <property type="entry name" value="T2SS_GspM"/>
</dbReference>
<keyword evidence="2" id="KW-0812">Transmembrane</keyword>
<evidence type="ECO:0000313" key="4">
    <source>
        <dbReference type="Proteomes" id="UP000471031"/>
    </source>
</evidence>
<keyword evidence="2" id="KW-0472">Membrane</keyword>
<evidence type="ECO:0000313" key="3">
    <source>
        <dbReference type="EMBL" id="MZP43287.1"/>
    </source>
</evidence>
<feature type="region of interest" description="Disordered" evidence="1">
    <location>
        <begin position="279"/>
        <end position="303"/>
    </location>
</feature>
<feature type="region of interest" description="Disordered" evidence="1">
    <location>
        <begin position="203"/>
        <end position="258"/>
    </location>
</feature>
<dbReference type="RefSeq" id="WP_161261860.1">
    <property type="nucleotide sequence ID" value="NZ_JAFBDC010000013.1"/>
</dbReference>
<dbReference type="GO" id="GO:0015628">
    <property type="term" value="P:protein secretion by the type II secretion system"/>
    <property type="evidence" value="ECO:0007669"/>
    <property type="project" value="InterPro"/>
</dbReference>
<organism evidence="3 4">
    <name type="scientific">Heliomicrobium gestii</name>
    <name type="common">Heliobacterium gestii</name>
    <dbReference type="NCBI Taxonomy" id="2699"/>
    <lineage>
        <taxon>Bacteria</taxon>
        <taxon>Bacillati</taxon>
        <taxon>Bacillota</taxon>
        <taxon>Clostridia</taxon>
        <taxon>Eubacteriales</taxon>
        <taxon>Heliobacteriaceae</taxon>
        <taxon>Heliomicrobium</taxon>
    </lineage>
</organism>
<dbReference type="EMBL" id="WXEX01000007">
    <property type="protein sequence ID" value="MZP43287.1"/>
    <property type="molecule type" value="Genomic_DNA"/>
</dbReference>
<keyword evidence="4" id="KW-1185">Reference proteome</keyword>
<accession>A0A845L964</accession>
<feature type="compositionally biased region" description="Basic and acidic residues" evidence="1">
    <location>
        <begin position="246"/>
        <end position="257"/>
    </location>
</feature>
<evidence type="ECO:0000256" key="1">
    <source>
        <dbReference type="SAM" id="MobiDB-lite"/>
    </source>
</evidence>
<protein>
    <recommendedName>
        <fullName evidence="5">Type II secretion system protein M</fullName>
    </recommendedName>
</protein>
<dbReference type="OrthoDB" id="9847003at2"/>
<dbReference type="Proteomes" id="UP000471031">
    <property type="component" value="Unassembled WGS sequence"/>
</dbReference>
<proteinExistence type="predicted"/>
<dbReference type="AlphaFoldDB" id="A0A845L964"/>
<sequence>MEVLLDWFVARTRREQILLRMATVTALAAVAYTLLFEPLWGRYQTNAERLHTAKAMAERFRSDEAKAAAEKIRSPIGADSLKVLANGSDGASLVSAIAKAAEASHVTIRRVSGDGMAADGHGETRRLRRRAFTVMIDGDYRKLRDFLKALEAREPGLYVQALVWVAPEGRRSSERSAREREGLLNKERWTEAAALLQQLKEKTDDRWTAGHVGPENAGTDSSETDSAGKEALLTDGAGQRGGRGGGVREGEGPEERLSAAPSMLAGLRLVFFSLDHAGERAEGEDKMRDSLVEPKKSAEKSGR</sequence>